<dbReference type="AlphaFoldDB" id="A0A6G3WZ40"/>
<accession>A0A6G3WZ40</accession>
<gene>
    <name evidence="1" type="ORF">G3M58_30070</name>
</gene>
<name>A0A6G3WZ40_9ACTN</name>
<reference evidence="1" key="1">
    <citation type="submission" date="2020-01" db="EMBL/GenBank/DDBJ databases">
        <title>Insect and environment-associated Actinomycetes.</title>
        <authorList>
            <person name="Currrie C."/>
            <person name="Chevrette M."/>
            <person name="Carlson C."/>
            <person name="Stubbendieck R."/>
            <person name="Wendt-Pienkowski E."/>
        </authorList>
    </citation>
    <scope>NUCLEOTIDE SEQUENCE</scope>
    <source>
        <strain evidence="1">SID7499</strain>
    </source>
</reference>
<keyword evidence="1" id="KW-0223">Dioxygenase</keyword>
<comment type="caution">
    <text evidence="1">The sequence shown here is derived from an EMBL/GenBank/DDBJ whole genome shotgun (WGS) entry which is preliminary data.</text>
</comment>
<dbReference type="EMBL" id="JAAGMN010003092">
    <property type="protein sequence ID" value="NEE10692.1"/>
    <property type="molecule type" value="Genomic_DNA"/>
</dbReference>
<feature type="non-terminal residue" evidence="1">
    <location>
        <position position="49"/>
    </location>
</feature>
<proteinExistence type="predicted"/>
<sequence>MAPELPTSSDGLFPRERRVVAPGAVHVPEWLPVERRAELVAACRRWARG</sequence>
<keyword evidence="1" id="KW-0560">Oxidoreductase</keyword>
<evidence type="ECO:0000313" key="1">
    <source>
        <dbReference type="EMBL" id="NEE10692.1"/>
    </source>
</evidence>
<protein>
    <submittedName>
        <fullName evidence="1">Alpha-ketoglutarate-dependent dioxygenase AlkB</fullName>
    </submittedName>
</protein>
<dbReference type="GO" id="GO:0051213">
    <property type="term" value="F:dioxygenase activity"/>
    <property type="evidence" value="ECO:0007669"/>
    <property type="project" value="UniProtKB-KW"/>
</dbReference>
<organism evidence="1">
    <name type="scientific">Streptomyces sp. SID7499</name>
    <dbReference type="NCBI Taxonomy" id="2706086"/>
    <lineage>
        <taxon>Bacteria</taxon>
        <taxon>Bacillati</taxon>
        <taxon>Actinomycetota</taxon>
        <taxon>Actinomycetes</taxon>
        <taxon>Kitasatosporales</taxon>
        <taxon>Streptomycetaceae</taxon>
        <taxon>Streptomyces</taxon>
    </lineage>
</organism>